<dbReference type="STRING" id="1686286.GCA_900092335_00930"/>
<proteinExistence type="predicted"/>
<keyword evidence="2" id="KW-1185">Reference proteome</keyword>
<dbReference type="InterPro" id="IPR014825">
    <property type="entry name" value="DNA_alkylation"/>
</dbReference>
<comment type="caution">
    <text evidence="1">The sequence shown here is derived from an EMBL/GenBank/DDBJ whole genome shotgun (WGS) entry which is preliminary data.</text>
</comment>
<dbReference type="PANTHER" id="PTHR34070">
    <property type="entry name" value="ARMADILLO-TYPE FOLD"/>
    <property type="match status" value="1"/>
</dbReference>
<reference evidence="1 2" key="1">
    <citation type="submission" date="2019-06" db="EMBL/GenBank/DDBJ databases">
        <title>Draft genome of C. phoceense Strain 272.</title>
        <authorList>
            <person name="Pacheco L.G.C."/>
            <person name="Barberis C.M."/>
            <person name="Almuzara M.N."/>
            <person name="Traglia G.M."/>
            <person name="Santos C.S."/>
            <person name="Rocha D.J.P.G."/>
            <person name="Aguiar E.R.G.R."/>
            <person name="Vay C.A."/>
        </authorList>
    </citation>
    <scope>NUCLEOTIDE SEQUENCE [LARGE SCALE GENOMIC DNA]</scope>
    <source>
        <strain evidence="1 2">272</strain>
    </source>
</reference>
<dbReference type="Gene3D" id="1.25.40.290">
    <property type="entry name" value="ARM repeat domains"/>
    <property type="match status" value="1"/>
</dbReference>
<gene>
    <name evidence="1" type="ORF">EJK80_03620</name>
</gene>
<dbReference type="Gene3D" id="1.20.1660.10">
    <property type="entry name" value="Hypothetical protein (EF3068)"/>
    <property type="match status" value="1"/>
</dbReference>
<evidence type="ECO:0000313" key="2">
    <source>
        <dbReference type="Proteomes" id="UP000318080"/>
    </source>
</evidence>
<dbReference type="Proteomes" id="UP000318080">
    <property type="component" value="Unassembled WGS sequence"/>
</dbReference>
<dbReference type="AlphaFoldDB" id="A0A540R9G9"/>
<dbReference type="SUPFAM" id="SSF48371">
    <property type="entry name" value="ARM repeat"/>
    <property type="match status" value="1"/>
</dbReference>
<dbReference type="CDD" id="cd07064">
    <property type="entry name" value="AlkD_like_1"/>
    <property type="match status" value="1"/>
</dbReference>
<dbReference type="Pfam" id="PF08713">
    <property type="entry name" value="DNA_alkylation"/>
    <property type="match status" value="1"/>
</dbReference>
<name>A0A540R9G9_9CORY</name>
<organism evidence="1 2">
    <name type="scientific">Corynebacterium phoceense</name>
    <dbReference type="NCBI Taxonomy" id="1686286"/>
    <lineage>
        <taxon>Bacteria</taxon>
        <taxon>Bacillati</taxon>
        <taxon>Actinomycetota</taxon>
        <taxon>Actinomycetes</taxon>
        <taxon>Mycobacteriales</taxon>
        <taxon>Corynebacteriaceae</taxon>
        <taxon>Corynebacterium</taxon>
    </lineage>
</organism>
<evidence type="ECO:0000313" key="1">
    <source>
        <dbReference type="EMBL" id="TQE44227.1"/>
    </source>
</evidence>
<dbReference type="InterPro" id="IPR016024">
    <property type="entry name" value="ARM-type_fold"/>
</dbReference>
<dbReference type="RefSeq" id="WP_141628636.1">
    <property type="nucleotide sequence ID" value="NZ_VHIR01000003.1"/>
</dbReference>
<protein>
    <submittedName>
        <fullName evidence="1">DNA alkylation repair protein</fullName>
    </submittedName>
</protein>
<dbReference type="EMBL" id="VHIR01000003">
    <property type="protein sequence ID" value="TQE44227.1"/>
    <property type="molecule type" value="Genomic_DNA"/>
</dbReference>
<accession>A0A540R9G9</accession>
<dbReference type="PANTHER" id="PTHR34070:SF1">
    <property type="entry name" value="DNA ALKYLATION REPAIR PROTEIN"/>
    <property type="match status" value="1"/>
</dbReference>
<sequence length="221" mass="24719">MDSVTFAALSAALALLADATRAPAMSSYMRGRFAFLGIPRPALRAAAKPVFTELRAQSGVDWDFVDACWDADEREYQYVALDYLVAVRGRLSAADVPRLRALAQSKAWWDSIDVLDKVAGDIALRDPSVNDVLRAWARDEDFWLRRIAIDHQRGRKTHTDTELLAEIIEANVGSSEFFINKAIGWALRDYSKTNPDWVGAFVDAHRAEMAPLSVREASKYL</sequence>